<comment type="caution">
    <text evidence="1">The sequence shown here is derived from an EMBL/GenBank/DDBJ whole genome shotgun (WGS) entry which is preliminary data.</text>
</comment>
<evidence type="ECO:0000313" key="2">
    <source>
        <dbReference type="Proteomes" id="UP000257032"/>
    </source>
</evidence>
<protein>
    <submittedName>
        <fullName evidence="1">Glycosyltransferase</fullName>
    </submittedName>
</protein>
<dbReference type="AlphaFoldDB" id="A0A3D8VR29"/>
<gene>
    <name evidence="1" type="ORF">DXT76_06725</name>
</gene>
<reference evidence="1 2" key="1">
    <citation type="submission" date="2018-08" db="EMBL/GenBank/DDBJ databases">
        <title>Genome sequence of strict halophilic Halobacillus trueperi SS1 isolated from Lunsu, a salty water body of North West Himalayas.</title>
        <authorList>
            <person name="Gupta S."/>
            <person name="Sharma P."/>
            <person name="Dev K."/>
            <person name="Baumler D."/>
            <person name="Sourirajan A."/>
        </authorList>
    </citation>
    <scope>NUCLEOTIDE SEQUENCE [LARGE SCALE GENOMIC DNA]</scope>
    <source>
        <strain evidence="1 2">SS1</strain>
    </source>
</reference>
<dbReference type="SUPFAM" id="SSF53756">
    <property type="entry name" value="UDP-Glycosyltransferase/glycogen phosphorylase"/>
    <property type="match status" value="1"/>
</dbReference>
<dbReference type="EMBL" id="QTLC01000028">
    <property type="protein sequence ID" value="RDY71691.1"/>
    <property type="molecule type" value="Genomic_DNA"/>
</dbReference>
<dbReference type="Proteomes" id="UP000257032">
    <property type="component" value="Unassembled WGS sequence"/>
</dbReference>
<name>A0A3D8VR29_9BACI</name>
<accession>A0A3D8VR29</accession>
<proteinExistence type="predicted"/>
<keyword evidence="1" id="KW-0808">Transferase</keyword>
<dbReference type="RefSeq" id="WP_115893754.1">
    <property type="nucleotide sequence ID" value="NZ_QTLC01000028.1"/>
</dbReference>
<dbReference type="Gene3D" id="3.40.50.2000">
    <property type="entry name" value="Glycogen Phosphorylase B"/>
    <property type="match status" value="1"/>
</dbReference>
<organism evidence="1 2">
    <name type="scientific">Halobacillus trueperi</name>
    <dbReference type="NCBI Taxonomy" id="156205"/>
    <lineage>
        <taxon>Bacteria</taxon>
        <taxon>Bacillati</taxon>
        <taxon>Bacillota</taxon>
        <taxon>Bacilli</taxon>
        <taxon>Bacillales</taxon>
        <taxon>Bacillaceae</taxon>
        <taxon>Halobacillus</taxon>
    </lineage>
</organism>
<dbReference type="Pfam" id="PF13692">
    <property type="entry name" value="Glyco_trans_1_4"/>
    <property type="match status" value="1"/>
</dbReference>
<evidence type="ECO:0000313" key="1">
    <source>
        <dbReference type="EMBL" id="RDY71691.1"/>
    </source>
</evidence>
<dbReference type="GO" id="GO:0016740">
    <property type="term" value="F:transferase activity"/>
    <property type="evidence" value="ECO:0007669"/>
    <property type="project" value="UniProtKB-KW"/>
</dbReference>
<sequence>KKNSELPNYFKEFSVGIVPHHADDFEKAGNSIKVFEYLACGIPVVSTNIGEVESVNDIIDVCDEDNDFIKNVTKYVSNEYNMNLDLTQKRKSYVKSHTWDSKTDSLLSFINN</sequence>
<feature type="non-terminal residue" evidence="1">
    <location>
        <position position="1"/>
    </location>
</feature>